<evidence type="ECO:0008006" key="4">
    <source>
        <dbReference type="Google" id="ProtNLM"/>
    </source>
</evidence>
<reference evidence="3" key="1">
    <citation type="journal article" date="2023" name="Int. J. Syst. Evol. Microbiol.">
        <title>Mesoterricola silvestris gen. nov., sp. nov., Mesoterricola sediminis sp. nov., Geothrix oryzae sp. nov., Geothrix edaphica sp. nov., Geothrix rubra sp. nov., and Geothrix limicola sp. nov., six novel members of Acidobacteriota isolated from soils.</title>
        <authorList>
            <person name="Itoh H."/>
            <person name="Sugisawa Y."/>
            <person name="Mise K."/>
            <person name="Xu Z."/>
            <person name="Kuniyasu M."/>
            <person name="Ushijima N."/>
            <person name="Kawano K."/>
            <person name="Kobayashi E."/>
            <person name="Shiratori Y."/>
            <person name="Masuda Y."/>
            <person name="Senoo K."/>
        </authorList>
    </citation>
    <scope>NUCLEOTIDE SEQUENCE [LARGE SCALE GENOMIC DNA]</scope>
    <source>
        <strain evidence="3">Red222</strain>
    </source>
</reference>
<dbReference type="InterPro" id="IPR008947">
    <property type="entry name" value="PLipase_C/P1_nuclease_dom_sf"/>
</dbReference>
<evidence type="ECO:0000313" key="2">
    <source>
        <dbReference type="EMBL" id="BDU69866.1"/>
    </source>
</evidence>
<gene>
    <name evidence="2" type="ORF">GETHOR_19670</name>
</gene>
<accession>A0ABN6UYX0</accession>
<dbReference type="Gene3D" id="1.10.575.10">
    <property type="entry name" value="P1 Nuclease"/>
    <property type="match status" value="1"/>
</dbReference>
<evidence type="ECO:0000313" key="3">
    <source>
        <dbReference type="Proteomes" id="UP001242010"/>
    </source>
</evidence>
<sequence length="292" mass="32757">MSFVSFVEVFFSDWPESMKILLLLLLTALPLSAWGDKGHRIASALALKGLPPGPRAWFAGREGEVEDHASDPDRWRQDRKEGPRHFLDMEPYGGPDHLPRTLEEAHERLGGDYHRLGVVPWIIQDRWRDLVEAFRSGDPARVALATSILGHYIADSHVPLHTTLNHDGQATDQRGIHSRWETGLVERFLQPGDLEALPAEADPTFLTRPWDWLRASHALLPQLLEDDRSADRTTPAGDRGKLRTQAYWMMFWAKQGPGVKRQLQLSGKHLGDAVLNAWIAAGRPVPPAKAAP</sequence>
<dbReference type="SUPFAM" id="SSF48537">
    <property type="entry name" value="Phospholipase C/P1 nuclease"/>
    <property type="match status" value="1"/>
</dbReference>
<feature type="compositionally biased region" description="Basic and acidic residues" evidence="1">
    <location>
        <begin position="63"/>
        <end position="88"/>
    </location>
</feature>
<organism evidence="2 3">
    <name type="scientific">Geothrix oryzae</name>
    <dbReference type="NCBI Taxonomy" id="2927975"/>
    <lineage>
        <taxon>Bacteria</taxon>
        <taxon>Pseudomonadati</taxon>
        <taxon>Acidobacteriota</taxon>
        <taxon>Holophagae</taxon>
        <taxon>Holophagales</taxon>
        <taxon>Holophagaceae</taxon>
        <taxon>Geothrix</taxon>
    </lineage>
</organism>
<proteinExistence type="predicted"/>
<dbReference type="EMBL" id="AP027079">
    <property type="protein sequence ID" value="BDU69866.1"/>
    <property type="molecule type" value="Genomic_DNA"/>
</dbReference>
<protein>
    <recommendedName>
        <fullName evidence="4">S1/P1 Nuclease</fullName>
    </recommendedName>
</protein>
<name>A0ABN6UYX0_9BACT</name>
<keyword evidence="3" id="KW-1185">Reference proteome</keyword>
<dbReference type="Proteomes" id="UP001242010">
    <property type="component" value="Chromosome"/>
</dbReference>
<evidence type="ECO:0000256" key="1">
    <source>
        <dbReference type="SAM" id="MobiDB-lite"/>
    </source>
</evidence>
<feature type="region of interest" description="Disordered" evidence="1">
    <location>
        <begin position="63"/>
        <end position="90"/>
    </location>
</feature>